<keyword evidence="3" id="KW-1185">Reference proteome</keyword>
<dbReference type="Proteomes" id="UP000783588">
    <property type="component" value="Unassembled WGS sequence"/>
</dbReference>
<proteinExistence type="predicted"/>
<dbReference type="RefSeq" id="WP_216469459.1">
    <property type="nucleotide sequence ID" value="NZ_JAHLQI010000002.1"/>
</dbReference>
<gene>
    <name evidence="2" type="ORF">KQI75_04055</name>
</gene>
<feature type="region of interest" description="Disordered" evidence="1">
    <location>
        <begin position="63"/>
        <end position="83"/>
    </location>
</feature>
<accession>A0ABS6ESK1</accession>
<evidence type="ECO:0000256" key="1">
    <source>
        <dbReference type="SAM" id="MobiDB-lite"/>
    </source>
</evidence>
<reference evidence="2 3" key="1">
    <citation type="submission" date="2021-06" db="EMBL/GenBank/DDBJ databases">
        <authorList>
            <person name="Sun Q."/>
            <person name="Li D."/>
        </authorList>
    </citation>
    <scope>NUCLEOTIDE SEQUENCE [LARGE SCALE GENOMIC DNA]</scope>
    <source>
        <strain evidence="2 3">MSJd-7</strain>
    </source>
</reference>
<evidence type="ECO:0000313" key="2">
    <source>
        <dbReference type="EMBL" id="MBU5489805.1"/>
    </source>
</evidence>
<name>A0ABS6ESK1_9FIRM</name>
<sequence>MSIPKLRTINGAYAALKELDPSTAVSASAIRRLVKSGQLPAIYSGNRVYINMDVLTDFLERPENYPKPEQKPETVQGIRRVAL</sequence>
<dbReference type="EMBL" id="JAHLQI010000002">
    <property type="protein sequence ID" value="MBU5489805.1"/>
    <property type="molecule type" value="Genomic_DNA"/>
</dbReference>
<feature type="compositionally biased region" description="Basic and acidic residues" evidence="1">
    <location>
        <begin position="63"/>
        <end position="72"/>
    </location>
</feature>
<organism evidence="2 3">
    <name type="scientific">Butyricicoccus intestinisimiae</name>
    <dbReference type="NCBI Taxonomy" id="2841509"/>
    <lineage>
        <taxon>Bacteria</taxon>
        <taxon>Bacillati</taxon>
        <taxon>Bacillota</taxon>
        <taxon>Clostridia</taxon>
        <taxon>Eubacteriales</taxon>
        <taxon>Butyricicoccaceae</taxon>
        <taxon>Butyricicoccus</taxon>
    </lineage>
</organism>
<evidence type="ECO:0000313" key="3">
    <source>
        <dbReference type="Proteomes" id="UP000783588"/>
    </source>
</evidence>
<protein>
    <submittedName>
        <fullName evidence="2">Helix-turn-helix domain-containing protein</fullName>
    </submittedName>
</protein>
<comment type="caution">
    <text evidence="2">The sequence shown here is derived from an EMBL/GenBank/DDBJ whole genome shotgun (WGS) entry which is preliminary data.</text>
</comment>